<dbReference type="EMBL" id="CP115300">
    <property type="protein sequence ID" value="WBO63233.1"/>
    <property type="molecule type" value="Genomic_DNA"/>
</dbReference>
<protein>
    <submittedName>
        <fullName evidence="2">CbrC family protein</fullName>
    </submittedName>
</protein>
<comment type="similarity">
    <text evidence="1">Belongs to the UPF0167 family.</text>
</comment>
<dbReference type="InterPro" id="IPR005363">
    <property type="entry name" value="UPF0167"/>
</dbReference>
<dbReference type="RefSeq" id="WP_270081116.1">
    <property type="nucleotide sequence ID" value="NZ_CP115300.1"/>
</dbReference>
<dbReference type="Pfam" id="PF03691">
    <property type="entry name" value="UPF0167"/>
    <property type="match status" value="1"/>
</dbReference>
<evidence type="ECO:0000313" key="3">
    <source>
        <dbReference type="Proteomes" id="UP001212326"/>
    </source>
</evidence>
<keyword evidence="3" id="KW-1185">Reference proteome</keyword>
<organism evidence="2 3">
    <name type="scientific">Streptomyces camelliae</name>
    <dbReference type="NCBI Taxonomy" id="3004093"/>
    <lineage>
        <taxon>Bacteria</taxon>
        <taxon>Bacillati</taxon>
        <taxon>Actinomycetota</taxon>
        <taxon>Actinomycetes</taxon>
        <taxon>Kitasatosporales</taxon>
        <taxon>Streptomycetaceae</taxon>
        <taxon>Streptomyces</taxon>
    </lineage>
</organism>
<gene>
    <name evidence="2" type="ORF">O1G22_10525</name>
</gene>
<reference evidence="2 3" key="1">
    <citation type="submission" date="2022-12" db="EMBL/GenBank/DDBJ databases">
        <authorList>
            <person name="Mo P."/>
        </authorList>
    </citation>
    <scope>NUCLEOTIDE SEQUENCE [LARGE SCALE GENOMIC DNA]</scope>
    <source>
        <strain evidence="2 3">HUAS 2-6</strain>
    </source>
</reference>
<sequence length="312" mass="33631">MGSGIYVHAFRDGAIVPMDAAAVREVLAPYAPYDVPDGEPVEWVRAADGSDADVYLHHGVSFDRPGPGVLDIVAELARRTGAAIVLPTDPTVIVTSAADVRHLPQELRARAVVVPPAALTGQAIEQVVRPRPEPRRRPMLPPFPYHPDPVATGSVTAADEPCVCCGHDQGWIYTGPVHGEDVPDGRLCPYCVAYGTAAKRLGVFFNDVEAGRMPDEAARQICERTPGFATWQDWGWPAHCGDGAVFLGTAGARELRPYPDALDELRGQCAEWGWAAGPTEEFLAALDQDGQPTAYLFRCRICGTHLARADFT</sequence>
<accession>A0ABY7NYB1</accession>
<proteinExistence type="inferred from homology"/>
<evidence type="ECO:0000256" key="1">
    <source>
        <dbReference type="ARBA" id="ARBA00008525"/>
    </source>
</evidence>
<dbReference type="Proteomes" id="UP001212326">
    <property type="component" value="Chromosome"/>
</dbReference>
<name>A0ABY7NYB1_9ACTN</name>
<evidence type="ECO:0000313" key="2">
    <source>
        <dbReference type="EMBL" id="WBO63233.1"/>
    </source>
</evidence>